<dbReference type="InterPro" id="IPR050105">
    <property type="entry name" value="MoCo_biosynth_MoaA/MoaC"/>
</dbReference>
<sequence>MDTMTLRPHLRILVTPYCNLNCTFCKLGGEGPFKEVEKNMTPEEIEAITRIGVDAGFRHVKITGGEALARPDIIEIVKRLAGIKGIENLNLGTNGILVTKYCEDLSAAGLTSINISLNTLNDKLFKKMTKSKEKVSKILDGLKMCHDLGLNTTINTVIMRENKSEVFDILEAGKKICSVVKFMELNNLLNYDYWEKEYVPLTEIENMLIKRITKTGIKKPWDGIGVPMGEFILDNGTRVWSLNPRNGVFYVDYCRKKCINYPCADGIFALRITHNGYLRRCFFPIEEPDQSNVLDLLREKKINVIKDILNKYFNEFSAARIEHIWKPEIEKEKHVKYGI</sequence>
<dbReference type="InterPro" id="IPR000385">
    <property type="entry name" value="MoaA_NifB_PqqE_Fe-S-bd_CS"/>
</dbReference>
<evidence type="ECO:0000256" key="3">
    <source>
        <dbReference type="ARBA" id="ARBA00022691"/>
    </source>
</evidence>
<dbReference type="InterPro" id="IPR013785">
    <property type="entry name" value="Aldolase_TIM"/>
</dbReference>
<organism evidence="9 10">
    <name type="scientific">Candidatus Woesebacteria bacterium RBG_13_36_22</name>
    <dbReference type="NCBI Taxonomy" id="1802478"/>
    <lineage>
        <taxon>Bacteria</taxon>
        <taxon>Candidatus Woeseibacteriota</taxon>
    </lineage>
</organism>
<dbReference type="SFLD" id="SFLDG01067">
    <property type="entry name" value="SPASM/twitch_domain_containing"/>
    <property type="match status" value="1"/>
</dbReference>
<dbReference type="SUPFAM" id="SSF102114">
    <property type="entry name" value="Radical SAM enzymes"/>
    <property type="match status" value="1"/>
</dbReference>
<keyword evidence="3" id="KW-0949">S-adenosyl-L-methionine</keyword>
<feature type="domain" description="Radical SAM core" evidence="8">
    <location>
        <begin position="4"/>
        <end position="218"/>
    </location>
</feature>
<evidence type="ECO:0000313" key="9">
    <source>
        <dbReference type="EMBL" id="OGM08345.1"/>
    </source>
</evidence>
<dbReference type="GO" id="GO:0051539">
    <property type="term" value="F:4 iron, 4 sulfur cluster binding"/>
    <property type="evidence" value="ECO:0007669"/>
    <property type="project" value="UniProtKB-KW"/>
</dbReference>
<evidence type="ECO:0000259" key="8">
    <source>
        <dbReference type="PROSITE" id="PS51918"/>
    </source>
</evidence>
<dbReference type="SFLD" id="SFLDG01386">
    <property type="entry name" value="main_SPASM_domain-containing"/>
    <property type="match status" value="1"/>
</dbReference>
<reference evidence="9 10" key="1">
    <citation type="journal article" date="2016" name="Nat. Commun.">
        <title>Thousands of microbial genomes shed light on interconnected biogeochemical processes in an aquifer system.</title>
        <authorList>
            <person name="Anantharaman K."/>
            <person name="Brown C.T."/>
            <person name="Hug L.A."/>
            <person name="Sharon I."/>
            <person name="Castelle C.J."/>
            <person name="Probst A.J."/>
            <person name="Thomas B.C."/>
            <person name="Singh A."/>
            <person name="Wilkins M.J."/>
            <person name="Karaoz U."/>
            <person name="Brodie E.L."/>
            <person name="Williams K.H."/>
            <person name="Hubbard S.S."/>
            <person name="Banfield J.F."/>
        </authorList>
    </citation>
    <scope>NUCLEOTIDE SEQUENCE [LARGE SCALE GENOMIC DNA]</scope>
</reference>
<dbReference type="Gene3D" id="3.20.20.70">
    <property type="entry name" value="Aldolase class I"/>
    <property type="match status" value="1"/>
</dbReference>
<dbReference type="GO" id="GO:0061799">
    <property type="term" value="F:cyclic pyranopterin monophosphate synthase activity"/>
    <property type="evidence" value="ECO:0007669"/>
    <property type="project" value="TreeGrafter"/>
</dbReference>
<dbReference type="InterPro" id="IPR006638">
    <property type="entry name" value="Elp3/MiaA/NifB-like_rSAM"/>
</dbReference>
<keyword evidence="6" id="KW-0411">Iron-sulfur</keyword>
<evidence type="ECO:0000256" key="1">
    <source>
        <dbReference type="ARBA" id="ARBA00001966"/>
    </source>
</evidence>
<dbReference type="InterPro" id="IPR007197">
    <property type="entry name" value="rSAM"/>
</dbReference>
<dbReference type="Pfam" id="PF04055">
    <property type="entry name" value="Radical_SAM"/>
    <property type="match status" value="1"/>
</dbReference>
<dbReference type="SMART" id="SM00729">
    <property type="entry name" value="Elp3"/>
    <property type="match status" value="1"/>
</dbReference>
<dbReference type="GO" id="GO:0006777">
    <property type="term" value="P:Mo-molybdopterin cofactor biosynthetic process"/>
    <property type="evidence" value="ECO:0007669"/>
    <property type="project" value="UniProtKB-KW"/>
</dbReference>
<dbReference type="Proteomes" id="UP000176939">
    <property type="component" value="Unassembled WGS sequence"/>
</dbReference>
<keyword evidence="4" id="KW-0479">Metal-binding</keyword>
<evidence type="ECO:0000256" key="2">
    <source>
        <dbReference type="ARBA" id="ARBA00022485"/>
    </source>
</evidence>
<keyword evidence="5" id="KW-0408">Iron</keyword>
<name>A0A1F7X208_9BACT</name>
<comment type="caution">
    <text evidence="9">The sequence shown here is derived from an EMBL/GenBank/DDBJ whole genome shotgun (WGS) entry which is preliminary data.</text>
</comment>
<keyword evidence="7" id="KW-0501">Molybdenum cofactor biosynthesis</keyword>
<dbReference type="GO" id="GO:0061798">
    <property type="term" value="F:GTP 3',8'-cyclase activity"/>
    <property type="evidence" value="ECO:0007669"/>
    <property type="project" value="TreeGrafter"/>
</dbReference>
<gene>
    <name evidence="9" type="ORF">A2Z67_02070</name>
</gene>
<evidence type="ECO:0000256" key="5">
    <source>
        <dbReference type="ARBA" id="ARBA00023004"/>
    </source>
</evidence>
<dbReference type="CDD" id="cd01335">
    <property type="entry name" value="Radical_SAM"/>
    <property type="match status" value="1"/>
</dbReference>
<dbReference type="InterPro" id="IPR058240">
    <property type="entry name" value="rSAM_sf"/>
</dbReference>
<protein>
    <recommendedName>
        <fullName evidence="8">Radical SAM core domain-containing protein</fullName>
    </recommendedName>
</protein>
<evidence type="ECO:0000256" key="4">
    <source>
        <dbReference type="ARBA" id="ARBA00022723"/>
    </source>
</evidence>
<keyword evidence="2" id="KW-0004">4Fe-4S</keyword>
<accession>A0A1F7X208</accession>
<dbReference type="PANTHER" id="PTHR22960">
    <property type="entry name" value="MOLYBDOPTERIN COFACTOR SYNTHESIS PROTEIN A"/>
    <property type="match status" value="1"/>
</dbReference>
<dbReference type="PROSITE" id="PS51918">
    <property type="entry name" value="RADICAL_SAM"/>
    <property type="match status" value="1"/>
</dbReference>
<dbReference type="GO" id="GO:0046872">
    <property type="term" value="F:metal ion binding"/>
    <property type="evidence" value="ECO:0007669"/>
    <property type="project" value="UniProtKB-KW"/>
</dbReference>
<dbReference type="EMBL" id="MGFQ01000050">
    <property type="protein sequence ID" value="OGM08345.1"/>
    <property type="molecule type" value="Genomic_DNA"/>
</dbReference>
<dbReference type="PROSITE" id="PS01305">
    <property type="entry name" value="MOAA_NIFB_PQQE"/>
    <property type="match status" value="1"/>
</dbReference>
<dbReference type="SFLD" id="SFLDS00029">
    <property type="entry name" value="Radical_SAM"/>
    <property type="match status" value="1"/>
</dbReference>
<evidence type="ECO:0000256" key="6">
    <source>
        <dbReference type="ARBA" id="ARBA00023014"/>
    </source>
</evidence>
<comment type="cofactor">
    <cofactor evidence="1">
        <name>[4Fe-4S] cluster</name>
        <dbReference type="ChEBI" id="CHEBI:49883"/>
    </cofactor>
</comment>
<evidence type="ECO:0000313" key="10">
    <source>
        <dbReference type="Proteomes" id="UP000176939"/>
    </source>
</evidence>
<dbReference type="PANTHER" id="PTHR22960:SF0">
    <property type="entry name" value="MOLYBDENUM COFACTOR BIOSYNTHESIS PROTEIN 1"/>
    <property type="match status" value="1"/>
</dbReference>
<proteinExistence type="predicted"/>
<dbReference type="AlphaFoldDB" id="A0A1F7X208"/>
<evidence type="ECO:0000256" key="7">
    <source>
        <dbReference type="ARBA" id="ARBA00023150"/>
    </source>
</evidence>